<keyword evidence="6" id="KW-1185">Reference proteome</keyword>
<dbReference type="CDD" id="cd00590">
    <property type="entry name" value="RRM_SF"/>
    <property type="match status" value="1"/>
</dbReference>
<feature type="compositionally biased region" description="Basic residues" evidence="3">
    <location>
        <begin position="361"/>
        <end position="371"/>
    </location>
</feature>
<dbReference type="GO" id="GO:0003723">
    <property type="term" value="F:RNA binding"/>
    <property type="evidence" value="ECO:0007669"/>
    <property type="project" value="UniProtKB-UniRule"/>
</dbReference>
<feature type="domain" description="RRM" evidence="4">
    <location>
        <begin position="398"/>
        <end position="474"/>
    </location>
</feature>
<feature type="compositionally biased region" description="Acidic residues" evidence="3">
    <location>
        <begin position="305"/>
        <end position="315"/>
    </location>
</feature>
<dbReference type="InterPro" id="IPR000504">
    <property type="entry name" value="RRM_dom"/>
</dbReference>
<dbReference type="SMART" id="SM00360">
    <property type="entry name" value="RRM"/>
    <property type="match status" value="3"/>
</dbReference>
<dbReference type="InterPro" id="IPR012677">
    <property type="entry name" value="Nucleotide-bd_a/b_plait_sf"/>
</dbReference>
<dbReference type="PANTHER" id="PTHR48027">
    <property type="entry name" value="HETEROGENEOUS NUCLEAR RIBONUCLEOPROTEIN 87F-RELATED"/>
    <property type="match status" value="1"/>
</dbReference>
<dbReference type="AlphaFoldDB" id="A0AAD5QAJ8"/>
<evidence type="ECO:0000313" key="5">
    <source>
        <dbReference type="EMBL" id="KAJ0408930.1"/>
    </source>
</evidence>
<feature type="compositionally biased region" description="Basic and acidic residues" evidence="3">
    <location>
        <begin position="264"/>
        <end position="293"/>
    </location>
</feature>
<name>A0AAD5QAJ8_PYTIN</name>
<feature type="region of interest" description="Disordered" evidence="3">
    <location>
        <begin position="744"/>
        <end position="805"/>
    </location>
</feature>
<feature type="compositionally biased region" description="Low complexity" evidence="3">
    <location>
        <begin position="343"/>
        <end position="357"/>
    </location>
</feature>
<dbReference type="PROSITE" id="PS50102">
    <property type="entry name" value="RRM"/>
    <property type="match status" value="2"/>
</dbReference>
<sequence>MDSAPAAATPSAPEASDVPPRLFVVCGRDRTVEELRELFASCGAIRQLHVATDRCNKSRGFAFLQYERAADAHAAIQRFDQMRLSDGHILKVTIAREKGIAMASSQTASHHAPGKLKRNQHSQDEVGDKAEAVEGHSGFLPGKRQRSSPPSTGAQRRADPALTTIMRVWQRSTSTQKARTARSVPRAVLRKPSPAEPVEEVVAQVLEDLVGAVERATVSFPVVHTHAAKRKAPMTTSAMPSTHQRDREASPDVLLSSGISSVRLDSDPRPKSHRTGDHSTPHDRSHRHVDAYRHFQRRQRQMSVDDSDSSGDDASDASVKSRRKRSNTEPADTSASRRRLSDLSELTLSSTTANTSSPIASKKRCSHHRNMVRPGVPPVTIPGYVELPAATTASTSRSKLFFTSTHKFTQQELQAVFGAYDDLEYVQIVKSFGRVKTMAYVKYTTAAAATAVLASFLEDHDDKSADMKLTFADESAEASAPAIARIDEDPDRVGLRASACYGQWVLLLYDRGLTNEAISSCVAACDGMEHVDIKVFGSTGESQGIAYVKFATDRDADAAAQRLHNLEFPRGSRKFLQAVRIDDPRLFSTPHSAAAAMTRPPPSRTTREDGDLGAVEARFAHLMTSCNGGAASTNAGDSHVLIEASSGNGEGVGGANYEDYGHGYHPPYAADEGGMVLPSAAAAPYHPHEPLVPYTVFRFGEHHHQPYTPQYDGSSMPPPMMAPTHLPPPPPWTFGYDSAAATGSSHGGWWPTAQPYGRQRSYRAASPRYQDKSDAVGWVSTVPPEEHPRPGTPTTSQSSASLGTR</sequence>
<evidence type="ECO:0000313" key="6">
    <source>
        <dbReference type="Proteomes" id="UP001209570"/>
    </source>
</evidence>
<evidence type="ECO:0000256" key="3">
    <source>
        <dbReference type="SAM" id="MobiDB-lite"/>
    </source>
</evidence>
<organism evidence="5 6">
    <name type="scientific">Pythium insidiosum</name>
    <name type="common">Pythiosis disease agent</name>
    <dbReference type="NCBI Taxonomy" id="114742"/>
    <lineage>
        <taxon>Eukaryota</taxon>
        <taxon>Sar</taxon>
        <taxon>Stramenopiles</taxon>
        <taxon>Oomycota</taxon>
        <taxon>Peronosporomycetes</taxon>
        <taxon>Pythiales</taxon>
        <taxon>Pythiaceae</taxon>
        <taxon>Pythium</taxon>
    </lineage>
</organism>
<protein>
    <recommendedName>
        <fullName evidence="4">RRM domain-containing protein</fullName>
    </recommendedName>
</protein>
<dbReference type="SUPFAM" id="SSF54928">
    <property type="entry name" value="RNA-binding domain, RBD"/>
    <property type="match status" value="3"/>
</dbReference>
<evidence type="ECO:0000256" key="2">
    <source>
        <dbReference type="PROSITE-ProRule" id="PRU00176"/>
    </source>
</evidence>
<feature type="domain" description="RRM" evidence="4">
    <location>
        <begin position="16"/>
        <end position="97"/>
    </location>
</feature>
<dbReference type="Proteomes" id="UP001209570">
    <property type="component" value="Unassembled WGS sequence"/>
</dbReference>
<feature type="region of interest" description="Disordered" evidence="3">
    <location>
        <begin position="101"/>
        <end position="160"/>
    </location>
</feature>
<dbReference type="Gene3D" id="3.30.70.330">
    <property type="match status" value="3"/>
</dbReference>
<feature type="compositionally biased region" description="Basic and acidic residues" evidence="3">
    <location>
        <begin position="121"/>
        <end position="134"/>
    </location>
</feature>
<evidence type="ECO:0000259" key="4">
    <source>
        <dbReference type="PROSITE" id="PS50102"/>
    </source>
</evidence>
<proteinExistence type="predicted"/>
<dbReference type="Pfam" id="PF00076">
    <property type="entry name" value="RRM_1"/>
    <property type="match status" value="3"/>
</dbReference>
<gene>
    <name evidence="5" type="ORF">P43SY_002809</name>
</gene>
<keyword evidence="1 2" id="KW-0694">RNA-binding</keyword>
<feature type="region of interest" description="Disordered" evidence="3">
    <location>
        <begin position="226"/>
        <end position="374"/>
    </location>
</feature>
<dbReference type="InterPro" id="IPR035979">
    <property type="entry name" value="RBD_domain_sf"/>
</dbReference>
<accession>A0AAD5QAJ8</accession>
<feature type="compositionally biased region" description="Polar residues" evidence="3">
    <location>
        <begin position="792"/>
        <end position="805"/>
    </location>
</feature>
<dbReference type="InterPro" id="IPR052462">
    <property type="entry name" value="SLIRP/GR-RBP-like"/>
</dbReference>
<dbReference type="EMBL" id="JAKCXM010000007">
    <property type="protein sequence ID" value="KAJ0408930.1"/>
    <property type="molecule type" value="Genomic_DNA"/>
</dbReference>
<comment type="caution">
    <text evidence="5">The sequence shown here is derived from an EMBL/GenBank/DDBJ whole genome shotgun (WGS) entry which is preliminary data.</text>
</comment>
<evidence type="ECO:0000256" key="1">
    <source>
        <dbReference type="ARBA" id="ARBA00022884"/>
    </source>
</evidence>
<reference evidence="5" key="1">
    <citation type="submission" date="2021-12" db="EMBL/GenBank/DDBJ databases">
        <title>Prjna785345.</title>
        <authorList>
            <person name="Rujirawat T."/>
            <person name="Krajaejun T."/>
        </authorList>
    </citation>
    <scope>NUCLEOTIDE SEQUENCE</scope>
    <source>
        <strain evidence="5">Pi057C3</strain>
    </source>
</reference>